<dbReference type="Gene3D" id="1.10.150.520">
    <property type="match status" value="1"/>
</dbReference>
<dbReference type="PANTHER" id="PTHR46470">
    <property type="entry name" value="N-ACYLNEURAMINATE-9-PHOSPHATASE"/>
    <property type="match status" value="1"/>
</dbReference>
<dbReference type="SFLD" id="SFLDG01129">
    <property type="entry name" value="C1.5:_HAD__Beta-PGM__Phosphata"/>
    <property type="match status" value="1"/>
</dbReference>
<protein>
    <submittedName>
        <fullName evidence="5">HAD family hydrolase</fullName>
        <ecNumber evidence="5">3.1.3.-</ecNumber>
    </submittedName>
</protein>
<dbReference type="InterPro" id="IPR051400">
    <property type="entry name" value="HAD-like_hydrolase"/>
</dbReference>
<dbReference type="InterPro" id="IPR041492">
    <property type="entry name" value="HAD_2"/>
</dbReference>
<sequence length="228" mass="26311">MIIKNNLVVVFDLDDTLYHEIDFLKSAYKEIAQYLASTCNSLYPLIYSDMVCLYDKGLNVFEGILEMHRIKDVEIKGLLNIYRQHKPDISLSNSIQKLLENLKRDVFKMGLITDGRSIQQRNKISALGLSSYFDAVIISEEFGSEKPHINNFKYFVDAYGTSKQYIYVGDNTRKDFIAPNKLGWHTVCLLDNGKNIHKQSFSKKDTFEAPHYIIKDLVEIEGLIKQLI</sequence>
<keyword evidence="3 5" id="KW-0378">Hydrolase</keyword>
<dbReference type="Pfam" id="PF13419">
    <property type="entry name" value="HAD_2"/>
    <property type="match status" value="1"/>
</dbReference>
<reference evidence="5" key="1">
    <citation type="submission" date="2024-04" db="EMBL/GenBank/DDBJ databases">
        <title>Mariniflexile litorale, isolated from the shallow sediments of the Sea of Japan.</title>
        <authorList>
            <person name="Romanenko L."/>
            <person name="Isaeva M."/>
        </authorList>
    </citation>
    <scope>NUCLEOTIDE SEQUENCE [LARGE SCALE GENOMIC DNA]</scope>
    <source>
        <strain evidence="5">KMM 9835</strain>
    </source>
</reference>
<dbReference type="GO" id="GO:0016791">
    <property type="term" value="F:phosphatase activity"/>
    <property type="evidence" value="ECO:0007669"/>
    <property type="project" value="TreeGrafter"/>
</dbReference>
<proteinExistence type="predicted"/>
<comment type="cofactor">
    <cofactor evidence="1">
        <name>Mg(2+)</name>
        <dbReference type="ChEBI" id="CHEBI:18420"/>
    </cofactor>
</comment>
<evidence type="ECO:0000256" key="1">
    <source>
        <dbReference type="ARBA" id="ARBA00001946"/>
    </source>
</evidence>
<evidence type="ECO:0000313" key="5">
    <source>
        <dbReference type="EMBL" id="XBL13992.1"/>
    </source>
</evidence>
<keyword evidence="4" id="KW-0460">Magnesium</keyword>
<dbReference type="SFLD" id="SFLDS00003">
    <property type="entry name" value="Haloacid_Dehalogenase"/>
    <property type="match status" value="1"/>
</dbReference>
<dbReference type="GO" id="GO:0044281">
    <property type="term" value="P:small molecule metabolic process"/>
    <property type="evidence" value="ECO:0007669"/>
    <property type="project" value="UniProtKB-ARBA"/>
</dbReference>
<dbReference type="Proteomes" id="UP001224325">
    <property type="component" value="Chromosome"/>
</dbReference>
<keyword evidence="6" id="KW-1185">Reference proteome</keyword>
<dbReference type="KEGG" id="mlil:QLS71_016930"/>
<keyword evidence="2" id="KW-0479">Metal-binding</keyword>
<name>A0AAU7ECV5_9FLAO</name>
<dbReference type="Gene3D" id="3.40.50.1000">
    <property type="entry name" value="HAD superfamily/HAD-like"/>
    <property type="match status" value="1"/>
</dbReference>
<dbReference type="InterPro" id="IPR006439">
    <property type="entry name" value="HAD-SF_hydro_IA"/>
</dbReference>
<dbReference type="InterPro" id="IPR036412">
    <property type="entry name" value="HAD-like_sf"/>
</dbReference>
<dbReference type="EC" id="3.1.3.-" evidence="5"/>
<dbReference type="EMBL" id="CP155618">
    <property type="protein sequence ID" value="XBL13992.1"/>
    <property type="molecule type" value="Genomic_DNA"/>
</dbReference>
<organism evidence="5 6">
    <name type="scientific">Mariniflexile litorale</name>
    <dbReference type="NCBI Taxonomy" id="3045158"/>
    <lineage>
        <taxon>Bacteria</taxon>
        <taxon>Pseudomonadati</taxon>
        <taxon>Bacteroidota</taxon>
        <taxon>Flavobacteriia</taxon>
        <taxon>Flavobacteriales</taxon>
        <taxon>Flavobacteriaceae</taxon>
        <taxon>Mariniflexile</taxon>
    </lineage>
</organism>
<dbReference type="RefSeq" id="WP_308991968.1">
    <property type="nucleotide sequence ID" value="NZ_CP155618.1"/>
</dbReference>
<dbReference type="GO" id="GO:0046872">
    <property type="term" value="F:metal ion binding"/>
    <property type="evidence" value="ECO:0007669"/>
    <property type="project" value="UniProtKB-KW"/>
</dbReference>
<dbReference type="InterPro" id="IPR023214">
    <property type="entry name" value="HAD_sf"/>
</dbReference>
<dbReference type="AlphaFoldDB" id="A0AAU7ECV5"/>
<dbReference type="NCBIfam" id="TIGR01549">
    <property type="entry name" value="HAD-SF-IA-v1"/>
    <property type="match status" value="1"/>
</dbReference>
<evidence type="ECO:0000256" key="2">
    <source>
        <dbReference type="ARBA" id="ARBA00022723"/>
    </source>
</evidence>
<dbReference type="PANTHER" id="PTHR46470:SF2">
    <property type="entry name" value="GLYCERALDEHYDE 3-PHOSPHATE PHOSPHATASE"/>
    <property type="match status" value="1"/>
</dbReference>
<dbReference type="SUPFAM" id="SSF56784">
    <property type="entry name" value="HAD-like"/>
    <property type="match status" value="1"/>
</dbReference>
<evidence type="ECO:0000256" key="3">
    <source>
        <dbReference type="ARBA" id="ARBA00022801"/>
    </source>
</evidence>
<gene>
    <name evidence="5" type="ORF">QLS71_016930</name>
</gene>
<evidence type="ECO:0000313" key="6">
    <source>
        <dbReference type="Proteomes" id="UP001224325"/>
    </source>
</evidence>
<evidence type="ECO:0000256" key="4">
    <source>
        <dbReference type="ARBA" id="ARBA00022842"/>
    </source>
</evidence>
<accession>A0AAU7ECV5</accession>